<protein>
    <submittedName>
        <fullName evidence="6">Uncharacterized protein</fullName>
    </submittedName>
</protein>
<dbReference type="SUPFAM" id="SSF110581">
    <property type="entry name" value="Indigoidine synthase A-like"/>
    <property type="match status" value="1"/>
</dbReference>
<name>A0A6V7PXB5_ANACO</name>
<dbReference type="InterPro" id="IPR022830">
    <property type="entry name" value="Indigdn_synthA-like"/>
</dbReference>
<keyword evidence="1" id="KW-0479">Metal-binding</keyword>
<keyword evidence="3" id="KW-0464">Manganese</keyword>
<dbReference type="PANTHER" id="PTHR42909">
    <property type="entry name" value="ZGC:136858"/>
    <property type="match status" value="1"/>
</dbReference>
<evidence type="ECO:0000256" key="4">
    <source>
        <dbReference type="ARBA" id="ARBA00023239"/>
    </source>
</evidence>
<dbReference type="Gene3D" id="3.40.1790.10">
    <property type="entry name" value="Indigoidine synthase domain"/>
    <property type="match status" value="1"/>
</dbReference>
<gene>
    <name evidence="6" type="ORF">CB5_LOCUS18760</name>
</gene>
<sequence length="130" mass="14158">MIHLPELHSFSASPFHYAALLRLLLKNNVETRNSSKGRRDGRLEADLWLVEIRSEEEELIGPSPYFPKNPKSGNAATPFLLARVNELTGGASLTANIALVKNNALVGAKIAVALAHLRQSTNNSFARSAL</sequence>
<evidence type="ECO:0000256" key="3">
    <source>
        <dbReference type="ARBA" id="ARBA00023211"/>
    </source>
</evidence>
<evidence type="ECO:0000256" key="5">
    <source>
        <dbReference type="ARBA" id="ARBA00023295"/>
    </source>
</evidence>
<evidence type="ECO:0000313" key="6">
    <source>
        <dbReference type="EMBL" id="CAD1835549.1"/>
    </source>
</evidence>
<dbReference type="InterPro" id="IPR007342">
    <property type="entry name" value="PsuG"/>
</dbReference>
<dbReference type="PANTHER" id="PTHR42909:SF1">
    <property type="entry name" value="CARBOHYDRATE KINASE PFKB DOMAIN-CONTAINING PROTEIN"/>
    <property type="match status" value="1"/>
</dbReference>
<dbReference type="EMBL" id="LR862153">
    <property type="protein sequence ID" value="CAD1835549.1"/>
    <property type="molecule type" value="Genomic_DNA"/>
</dbReference>
<organism evidence="6">
    <name type="scientific">Ananas comosus var. bracteatus</name>
    <name type="common">red pineapple</name>
    <dbReference type="NCBI Taxonomy" id="296719"/>
    <lineage>
        <taxon>Eukaryota</taxon>
        <taxon>Viridiplantae</taxon>
        <taxon>Streptophyta</taxon>
        <taxon>Embryophyta</taxon>
        <taxon>Tracheophyta</taxon>
        <taxon>Spermatophyta</taxon>
        <taxon>Magnoliopsida</taxon>
        <taxon>Liliopsida</taxon>
        <taxon>Poales</taxon>
        <taxon>Bromeliaceae</taxon>
        <taxon>Bromelioideae</taxon>
        <taxon>Ananas</taxon>
    </lineage>
</organism>
<keyword evidence="2" id="KW-0378">Hydrolase</keyword>
<accession>A0A6V7PXB5</accession>
<evidence type="ECO:0000256" key="2">
    <source>
        <dbReference type="ARBA" id="ARBA00022801"/>
    </source>
</evidence>
<dbReference type="GO" id="GO:0005737">
    <property type="term" value="C:cytoplasm"/>
    <property type="evidence" value="ECO:0007669"/>
    <property type="project" value="TreeGrafter"/>
</dbReference>
<dbReference type="Pfam" id="PF04227">
    <property type="entry name" value="Indigoidine_A"/>
    <property type="match status" value="1"/>
</dbReference>
<dbReference type="AlphaFoldDB" id="A0A6V7PXB5"/>
<evidence type="ECO:0000256" key="1">
    <source>
        <dbReference type="ARBA" id="ARBA00022723"/>
    </source>
</evidence>
<dbReference type="GO" id="GO:0004730">
    <property type="term" value="F:pseudouridylate synthase activity"/>
    <property type="evidence" value="ECO:0007669"/>
    <property type="project" value="InterPro"/>
</dbReference>
<keyword evidence="4" id="KW-0456">Lyase</keyword>
<proteinExistence type="predicted"/>
<reference evidence="6" key="1">
    <citation type="submission" date="2020-07" db="EMBL/GenBank/DDBJ databases">
        <authorList>
            <person name="Lin J."/>
        </authorList>
    </citation>
    <scope>NUCLEOTIDE SEQUENCE</scope>
</reference>
<keyword evidence="5" id="KW-0326">Glycosidase</keyword>
<dbReference type="GO" id="GO:0016798">
    <property type="term" value="F:hydrolase activity, acting on glycosyl bonds"/>
    <property type="evidence" value="ECO:0007669"/>
    <property type="project" value="UniProtKB-KW"/>
</dbReference>
<dbReference type="GO" id="GO:0046872">
    <property type="term" value="F:metal ion binding"/>
    <property type="evidence" value="ECO:0007669"/>
    <property type="project" value="UniProtKB-KW"/>
</dbReference>